<dbReference type="PANTHER" id="PTHR21198:SF9">
    <property type="entry name" value="ASPARTATE RACEMASE"/>
    <property type="match status" value="1"/>
</dbReference>
<name>A0ABD1QVZ2_9LAMI</name>
<dbReference type="PANTHER" id="PTHR21198">
    <property type="entry name" value="GLUTAMATE RACEMASE"/>
    <property type="match status" value="1"/>
</dbReference>
<comment type="caution">
    <text evidence="2">The sequence shown here is derived from an EMBL/GenBank/DDBJ whole genome shotgun (WGS) entry which is preliminary data.</text>
</comment>
<dbReference type="Gene3D" id="3.40.50.1860">
    <property type="match status" value="2"/>
</dbReference>
<organism evidence="2 3">
    <name type="scientific">Abeliophyllum distichum</name>
    <dbReference type="NCBI Taxonomy" id="126358"/>
    <lineage>
        <taxon>Eukaryota</taxon>
        <taxon>Viridiplantae</taxon>
        <taxon>Streptophyta</taxon>
        <taxon>Embryophyta</taxon>
        <taxon>Tracheophyta</taxon>
        <taxon>Spermatophyta</taxon>
        <taxon>Magnoliopsida</taxon>
        <taxon>eudicotyledons</taxon>
        <taxon>Gunneridae</taxon>
        <taxon>Pentapetalae</taxon>
        <taxon>asterids</taxon>
        <taxon>lamiids</taxon>
        <taxon>Lamiales</taxon>
        <taxon>Oleaceae</taxon>
        <taxon>Forsythieae</taxon>
        <taxon>Abeliophyllum</taxon>
    </lineage>
</organism>
<proteinExistence type="predicted"/>
<keyword evidence="1" id="KW-0413">Isomerase</keyword>
<sequence length="310" mass="34750">MSTTIFFHKPNWPSIFTVNHLCKKMINHRTMLSLSISNKIISSNQIPTSLINQENTVGIIGGLSTLSTLTFLEKLVFFSLKNNEECVPFVVFSDPTILDRELSVHCSMVYAKQVPNGVNHGLIIENLRGKREFLEKSGLRCVVMPCHVSHLWQEEVFKGSSVTFLDIFDCVSRELKETKMKPLEAGSSIKIGVLASDLVAGFYQKKLQIQGFEVVLPDKPTMEHMIMPAVEALNKHDIKGARNLLRIAIQTLLIRGVNMVILCSDEFQGLLPQDDPLLKRCVDPMDSLARSTIKWARSDAKMHTNLAGLS</sequence>
<dbReference type="GO" id="GO:0016853">
    <property type="term" value="F:isomerase activity"/>
    <property type="evidence" value="ECO:0007669"/>
    <property type="project" value="UniProtKB-KW"/>
</dbReference>
<dbReference type="AlphaFoldDB" id="A0ABD1QVZ2"/>
<dbReference type="EMBL" id="JBFOLK010000010">
    <property type="protein sequence ID" value="KAL2479678.1"/>
    <property type="molecule type" value="Genomic_DNA"/>
</dbReference>
<accession>A0ABD1QVZ2</accession>
<gene>
    <name evidence="2" type="ORF">Adt_32644</name>
</gene>
<reference evidence="3" key="1">
    <citation type="submission" date="2024-07" db="EMBL/GenBank/DDBJ databases">
        <title>Two chromosome-level genome assemblies of Korean endemic species Abeliophyllum distichum and Forsythia ovata (Oleaceae).</title>
        <authorList>
            <person name="Jang H."/>
        </authorList>
    </citation>
    <scope>NUCLEOTIDE SEQUENCE [LARGE SCALE GENOMIC DNA]</scope>
</reference>
<dbReference type="InterPro" id="IPR015942">
    <property type="entry name" value="Asp/Glu/hydantoin_racemase"/>
</dbReference>
<evidence type="ECO:0000256" key="1">
    <source>
        <dbReference type="ARBA" id="ARBA00023235"/>
    </source>
</evidence>
<protein>
    <submittedName>
        <fullName evidence="2">Aspartate-glutamate racemase family</fullName>
    </submittedName>
</protein>
<dbReference type="InterPro" id="IPR001920">
    <property type="entry name" value="Asp/Glu_race"/>
</dbReference>
<dbReference type="Proteomes" id="UP001604336">
    <property type="component" value="Unassembled WGS sequence"/>
</dbReference>
<dbReference type="Pfam" id="PF01177">
    <property type="entry name" value="Asp_Glu_race"/>
    <property type="match status" value="1"/>
</dbReference>
<evidence type="ECO:0000313" key="3">
    <source>
        <dbReference type="Proteomes" id="UP001604336"/>
    </source>
</evidence>
<dbReference type="SUPFAM" id="SSF53681">
    <property type="entry name" value="Aspartate/glutamate racemase"/>
    <property type="match status" value="2"/>
</dbReference>
<keyword evidence="3" id="KW-1185">Reference proteome</keyword>
<evidence type="ECO:0000313" key="2">
    <source>
        <dbReference type="EMBL" id="KAL2479678.1"/>
    </source>
</evidence>